<reference evidence="1" key="2">
    <citation type="submission" date="2025-08" db="UniProtKB">
        <authorList>
            <consortium name="Ensembl"/>
        </authorList>
    </citation>
    <scope>IDENTIFICATION</scope>
</reference>
<evidence type="ECO:0000313" key="2">
    <source>
        <dbReference type="Proteomes" id="UP000008144"/>
    </source>
</evidence>
<sequence length="23" mass="2749">MFLKINISRNIIASNKMCLNRLR</sequence>
<organism evidence="1 2">
    <name type="scientific">Ciona intestinalis</name>
    <name type="common">Transparent sea squirt</name>
    <name type="synonym">Ascidia intestinalis</name>
    <dbReference type="NCBI Taxonomy" id="7719"/>
    <lineage>
        <taxon>Eukaryota</taxon>
        <taxon>Metazoa</taxon>
        <taxon>Chordata</taxon>
        <taxon>Tunicata</taxon>
        <taxon>Ascidiacea</taxon>
        <taxon>Phlebobranchia</taxon>
        <taxon>Cionidae</taxon>
        <taxon>Ciona</taxon>
    </lineage>
</organism>
<dbReference type="HOGENOM" id="CLU_3423240_0_0_1"/>
<dbReference type="AlphaFoldDB" id="H2XJY2"/>
<proteinExistence type="predicted"/>
<name>H2XJY2_CIOIN</name>
<keyword evidence="2" id="KW-1185">Reference proteome</keyword>
<reference evidence="2" key="1">
    <citation type="journal article" date="2002" name="Science">
        <title>The draft genome of Ciona intestinalis: insights into chordate and vertebrate origins.</title>
        <authorList>
            <person name="Dehal P."/>
            <person name="Satou Y."/>
            <person name="Campbell R.K."/>
            <person name="Chapman J."/>
            <person name="Degnan B."/>
            <person name="De Tomaso A."/>
            <person name="Davidson B."/>
            <person name="Di Gregorio A."/>
            <person name="Gelpke M."/>
            <person name="Goodstein D.M."/>
            <person name="Harafuji N."/>
            <person name="Hastings K.E."/>
            <person name="Ho I."/>
            <person name="Hotta K."/>
            <person name="Huang W."/>
            <person name="Kawashima T."/>
            <person name="Lemaire P."/>
            <person name="Martinez D."/>
            <person name="Meinertzhagen I.A."/>
            <person name="Necula S."/>
            <person name="Nonaka M."/>
            <person name="Putnam N."/>
            <person name="Rash S."/>
            <person name="Saiga H."/>
            <person name="Satake M."/>
            <person name="Terry A."/>
            <person name="Yamada L."/>
            <person name="Wang H.G."/>
            <person name="Awazu S."/>
            <person name="Azumi K."/>
            <person name="Boore J."/>
            <person name="Branno M."/>
            <person name="Chin-Bow S."/>
            <person name="DeSantis R."/>
            <person name="Doyle S."/>
            <person name="Francino P."/>
            <person name="Keys D.N."/>
            <person name="Haga S."/>
            <person name="Hayashi H."/>
            <person name="Hino K."/>
            <person name="Imai K.S."/>
            <person name="Inaba K."/>
            <person name="Kano S."/>
            <person name="Kobayashi K."/>
            <person name="Kobayashi M."/>
            <person name="Lee B.I."/>
            <person name="Makabe K.W."/>
            <person name="Manohar C."/>
            <person name="Matassi G."/>
            <person name="Medina M."/>
            <person name="Mochizuki Y."/>
            <person name="Mount S."/>
            <person name="Morishita T."/>
            <person name="Miura S."/>
            <person name="Nakayama A."/>
            <person name="Nishizaka S."/>
            <person name="Nomoto H."/>
            <person name="Ohta F."/>
            <person name="Oishi K."/>
            <person name="Rigoutsos I."/>
            <person name="Sano M."/>
            <person name="Sasaki A."/>
            <person name="Sasakura Y."/>
            <person name="Shoguchi E."/>
            <person name="Shin-i T."/>
            <person name="Spagnuolo A."/>
            <person name="Stainier D."/>
            <person name="Suzuki M.M."/>
            <person name="Tassy O."/>
            <person name="Takatori N."/>
            <person name="Tokuoka M."/>
            <person name="Yagi K."/>
            <person name="Yoshizaki F."/>
            <person name="Wada S."/>
            <person name="Zhang C."/>
            <person name="Hyatt P.D."/>
            <person name="Larimer F."/>
            <person name="Detter C."/>
            <person name="Doggett N."/>
            <person name="Glavina T."/>
            <person name="Hawkins T."/>
            <person name="Richardson P."/>
            <person name="Lucas S."/>
            <person name="Kohara Y."/>
            <person name="Levine M."/>
            <person name="Satoh N."/>
            <person name="Rokhsar D.S."/>
        </authorList>
    </citation>
    <scope>NUCLEOTIDE SEQUENCE [LARGE SCALE GENOMIC DNA]</scope>
</reference>
<dbReference type="Ensembl" id="ENSCINT00000030280.1">
    <property type="protein sequence ID" value="ENSCINP00000029964.1"/>
    <property type="gene ID" value="ENSCING00000021709.1"/>
</dbReference>
<dbReference type="InParanoid" id="H2XJY2"/>
<protein>
    <submittedName>
        <fullName evidence="1">Uncharacterized protein</fullName>
    </submittedName>
</protein>
<accession>H2XJY2</accession>
<reference evidence="1" key="3">
    <citation type="submission" date="2025-09" db="UniProtKB">
        <authorList>
            <consortium name="Ensembl"/>
        </authorList>
    </citation>
    <scope>IDENTIFICATION</scope>
</reference>
<evidence type="ECO:0000313" key="1">
    <source>
        <dbReference type="Ensembl" id="ENSCINP00000029964.1"/>
    </source>
</evidence>
<dbReference type="Proteomes" id="UP000008144">
    <property type="component" value="Unassembled WGS sequence"/>
</dbReference>